<evidence type="ECO:0000313" key="2">
    <source>
        <dbReference type="EMBL" id="PTQ60315.1"/>
    </source>
</evidence>
<protein>
    <submittedName>
        <fullName evidence="2">Uncharacterized protein</fullName>
    </submittedName>
</protein>
<evidence type="ECO:0000256" key="1">
    <source>
        <dbReference type="SAM" id="Phobius"/>
    </source>
</evidence>
<dbReference type="Proteomes" id="UP000244189">
    <property type="component" value="Unassembled WGS sequence"/>
</dbReference>
<keyword evidence="1" id="KW-0812">Transmembrane</keyword>
<accession>A0A2T5GLV3</accession>
<name>A0A2T5GLV3_9SPHN</name>
<keyword evidence="1" id="KW-1133">Transmembrane helix</keyword>
<feature type="transmembrane region" description="Helical" evidence="1">
    <location>
        <begin position="131"/>
        <end position="153"/>
    </location>
</feature>
<keyword evidence="1" id="KW-0472">Membrane</keyword>
<keyword evidence="3" id="KW-1185">Reference proteome</keyword>
<organism evidence="2 3">
    <name type="scientific">Sphingomonas aurantiaca</name>
    <dbReference type="NCBI Taxonomy" id="185949"/>
    <lineage>
        <taxon>Bacteria</taxon>
        <taxon>Pseudomonadati</taxon>
        <taxon>Pseudomonadota</taxon>
        <taxon>Alphaproteobacteria</taxon>
        <taxon>Sphingomonadales</taxon>
        <taxon>Sphingomonadaceae</taxon>
        <taxon>Sphingomonas</taxon>
    </lineage>
</organism>
<gene>
    <name evidence="2" type="ORF">C8J26_2025</name>
</gene>
<feature type="transmembrane region" description="Helical" evidence="1">
    <location>
        <begin position="73"/>
        <end position="96"/>
    </location>
</feature>
<sequence>MPTVRFAWQRWPERPVSVQLWGVELDRVWLFYTIQAAASAYALLRGGAPERLTGLALLLAAVSTGLVQRNIPVLFVGLEGGVMIVDLILLAVMITITLKADRFWPAWATALHALGTGAHLTRAISPDVIRLVHAVLSAAWSYPIVLLLVIGTVRHSRRIRARGWDLDWSRQDPTLR</sequence>
<comment type="caution">
    <text evidence="2">The sequence shown here is derived from an EMBL/GenBank/DDBJ whole genome shotgun (WGS) entry which is preliminary data.</text>
</comment>
<evidence type="ECO:0000313" key="3">
    <source>
        <dbReference type="Proteomes" id="UP000244189"/>
    </source>
</evidence>
<proteinExistence type="predicted"/>
<dbReference type="EMBL" id="QAOG01000003">
    <property type="protein sequence ID" value="PTQ60315.1"/>
    <property type="molecule type" value="Genomic_DNA"/>
</dbReference>
<dbReference type="AlphaFoldDB" id="A0A2T5GLV3"/>
<dbReference type="RefSeq" id="WP_167398812.1">
    <property type="nucleotide sequence ID" value="NZ_QAOG01000003.1"/>
</dbReference>
<reference evidence="2 3" key="1">
    <citation type="submission" date="2018-04" db="EMBL/GenBank/DDBJ databases">
        <title>Genomic Encyclopedia of Type Strains, Phase III (KMG-III): the genomes of soil and plant-associated and newly described type strains.</title>
        <authorList>
            <person name="Whitman W."/>
        </authorList>
    </citation>
    <scope>NUCLEOTIDE SEQUENCE [LARGE SCALE GENOMIC DNA]</scope>
    <source>
        <strain evidence="2 3">MA101b</strain>
    </source>
</reference>